<dbReference type="Gene3D" id="1.25.40.10">
    <property type="entry name" value="Tetratricopeptide repeat domain"/>
    <property type="match status" value="1"/>
</dbReference>
<dbReference type="PROSITE" id="PS50005">
    <property type="entry name" value="TPR"/>
    <property type="match status" value="1"/>
</dbReference>
<feature type="repeat" description="TPR" evidence="1">
    <location>
        <begin position="492"/>
        <end position="525"/>
    </location>
</feature>
<sequence length="540" mass="60928">MRKTETLFISAALIAVIIVTGGAIWHACHRNSGDTLNNFKYPTTQFGAYLAAQHAIYVNDFDNASNFAAQLTDTNYAIVQTTKFLSDFLSGRMPTEVAILEEEKNTASRLIYDAYLAQNLKWDELYKRHKKDESALASPLRIWASVATDHKKDALKFINSLPTNTSWKKFISGQIHAETGDADAAAESFADISVDFMNINDYMYLMSFYQHNNMTDAAEKLHDEFTARPGGMFMLDYENIPDWSMFSGIQNALAFSLVQTVSHTQIMMYSDLAILLLRFAQLVGPDFGKNSDAVNYYLGQFFYNNTGDYEKYFAKIDKSSPFYSFAVLRIAEKNDDIKMLERTVRKNPLFVPAMNKLIAHYVQNGARRAALRSVNMALDDEKITELGRAFFLKSRAHIYYMFGDYDNAQSDLHDASSVLPLDGEILALQAKIWAAENRNIEDAYDYAMTLVRQDPTDVMAWDTLGVVIAPREGVQPALDVLVRVSDVAVSCSSLFEHLGDLYVEIGDEKSARDAYMRAIELSDDGLVVVPNIEKKLRKLK</sequence>
<feature type="transmembrane region" description="Helical" evidence="2">
    <location>
        <begin position="7"/>
        <end position="27"/>
    </location>
</feature>
<organism evidence="3 4">
    <name type="scientific">Candidatus Enterousia avistercoris</name>
    <dbReference type="NCBI Taxonomy" id="2840788"/>
    <lineage>
        <taxon>Bacteria</taxon>
        <taxon>Pseudomonadati</taxon>
        <taxon>Pseudomonadota</taxon>
        <taxon>Alphaproteobacteria</taxon>
        <taxon>Candidatus Enterousia</taxon>
    </lineage>
</organism>
<dbReference type="InterPro" id="IPR011990">
    <property type="entry name" value="TPR-like_helical_dom_sf"/>
</dbReference>
<evidence type="ECO:0000256" key="2">
    <source>
        <dbReference type="SAM" id="Phobius"/>
    </source>
</evidence>
<accession>A0A9D9DE50</accession>
<dbReference type="EMBL" id="JADINC010000067">
    <property type="protein sequence ID" value="MBO8425621.1"/>
    <property type="molecule type" value="Genomic_DNA"/>
</dbReference>
<evidence type="ECO:0000256" key="1">
    <source>
        <dbReference type="PROSITE-ProRule" id="PRU00339"/>
    </source>
</evidence>
<evidence type="ECO:0000313" key="3">
    <source>
        <dbReference type="EMBL" id="MBO8425621.1"/>
    </source>
</evidence>
<keyword evidence="2" id="KW-0472">Membrane</keyword>
<protein>
    <recommendedName>
        <fullName evidence="5">TPR domain protein</fullName>
    </recommendedName>
</protein>
<keyword evidence="1" id="KW-0802">TPR repeat</keyword>
<reference evidence="3" key="2">
    <citation type="journal article" date="2021" name="PeerJ">
        <title>Extensive microbial diversity within the chicken gut microbiome revealed by metagenomics and culture.</title>
        <authorList>
            <person name="Gilroy R."/>
            <person name="Ravi A."/>
            <person name="Getino M."/>
            <person name="Pursley I."/>
            <person name="Horton D.L."/>
            <person name="Alikhan N.F."/>
            <person name="Baker D."/>
            <person name="Gharbi K."/>
            <person name="Hall N."/>
            <person name="Watson M."/>
            <person name="Adriaenssens E.M."/>
            <person name="Foster-Nyarko E."/>
            <person name="Jarju S."/>
            <person name="Secka A."/>
            <person name="Antonio M."/>
            <person name="Oren A."/>
            <person name="Chaudhuri R.R."/>
            <person name="La Ragione R."/>
            <person name="Hildebrand F."/>
            <person name="Pallen M.J."/>
        </authorList>
    </citation>
    <scope>NUCLEOTIDE SEQUENCE</scope>
    <source>
        <strain evidence="3">8207</strain>
    </source>
</reference>
<evidence type="ECO:0008006" key="5">
    <source>
        <dbReference type="Google" id="ProtNLM"/>
    </source>
</evidence>
<name>A0A9D9DE50_9PROT</name>
<keyword evidence="2" id="KW-1133">Transmembrane helix</keyword>
<proteinExistence type="predicted"/>
<dbReference type="InterPro" id="IPR019734">
    <property type="entry name" value="TPR_rpt"/>
</dbReference>
<dbReference type="SUPFAM" id="SSF48452">
    <property type="entry name" value="TPR-like"/>
    <property type="match status" value="1"/>
</dbReference>
<evidence type="ECO:0000313" key="4">
    <source>
        <dbReference type="Proteomes" id="UP000823630"/>
    </source>
</evidence>
<dbReference type="AlphaFoldDB" id="A0A9D9DE50"/>
<keyword evidence="2" id="KW-0812">Transmembrane</keyword>
<comment type="caution">
    <text evidence="3">The sequence shown here is derived from an EMBL/GenBank/DDBJ whole genome shotgun (WGS) entry which is preliminary data.</text>
</comment>
<dbReference type="Proteomes" id="UP000823630">
    <property type="component" value="Unassembled WGS sequence"/>
</dbReference>
<gene>
    <name evidence="3" type="ORF">IAC69_04055</name>
</gene>
<reference evidence="3" key="1">
    <citation type="submission" date="2020-10" db="EMBL/GenBank/DDBJ databases">
        <authorList>
            <person name="Gilroy R."/>
        </authorList>
    </citation>
    <scope>NUCLEOTIDE SEQUENCE</scope>
    <source>
        <strain evidence="3">8207</strain>
    </source>
</reference>
<dbReference type="Pfam" id="PF13181">
    <property type="entry name" value="TPR_8"/>
    <property type="match status" value="1"/>
</dbReference>